<gene>
    <name evidence="6" type="ORF">VPK24_09940</name>
</gene>
<organism evidence="6 7">
    <name type="scientific">Limnothrix redekei LRLZ20PSL1</name>
    <dbReference type="NCBI Taxonomy" id="3112953"/>
    <lineage>
        <taxon>Bacteria</taxon>
        <taxon>Bacillati</taxon>
        <taxon>Cyanobacteriota</taxon>
        <taxon>Cyanophyceae</taxon>
        <taxon>Pseudanabaenales</taxon>
        <taxon>Pseudanabaenaceae</taxon>
        <taxon>Limnothrix</taxon>
    </lineage>
</organism>
<dbReference type="InterPro" id="IPR001129">
    <property type="entry name" value="Membr-assoc_MAPEG"/>
</dbReference>
<evidence type="ECO:0000256" key="5">
    <source>
        <dbReference type="SAM" id="Phobius"/>
    </source>
</evidence>
<evidence type="ECO:0000256" key="4">
    <source>
        <dbReference type="ARBA" id="ARBA00023136"/>
    </source>
</evidence>
<evidence type="ECO:0000256" key="3">
    <source>
        <dbReference type="ARBA" id="ARBA00022989"/>
    </source>
</evidence>
<dbReference type="Gene3D" id="1.20.120.550">
    <property type="entry name" value="Membrane associated eicosanoid/glutathione metabolism-like domain"/>
    <property type="match status" value="1"/>
</dbReference>
<accession>A0ABW7CA97</accession>
<sequence length="137" mass="14642">MILGFSIPTLLLGSVFVASFLVYFPYLAVAYARFQVGMDLGAPRAMFDRLPDYGKRATWAHQNSIETFAPYAAAALAAYATGVNTPAAGWAAVAFVGARALFSVAYLANIPPLRSLMFGIGQIAMISLFVQALQQIA</sequence>
<evidence type="ECO:0000313" key="7">
    <source>
        <dbReference type="Proteomes" id="UP001604335"/>
    </source>
</evidence>
<keyword evidence="7" id="KW-1185">Reference proteome</keyword>
<name>A0ABW7CA97_9CYAN</name>
<protein>
    <submittedName>
        <fullName evidence="6">MAPEG family protein</fullName>
    </submittedName>
</protein>
<dbReference type="PANTHER" id="PTHR35371:SF1">
    <property type="entry name" value="BLR7753 PROTEIN"/>
    <property type="match status" value="1"/>
</dbReference>
<feature type="transmembrane region" description="Helical" evidence="5">
    <location>
        <begin position="87"/>
        <end position="108"/>
    </location>
</feature>
<dbReference type="InterPro" id="IPR023352">
    <property type="entry name" value="MAPEG-like_dom_sf"/>
</dbReference>
<evidence type="ECO:0000256" key="1">
    <source>
        <dbReference type="ARBA" id="ARBA00004370"/>
    </source>
</evidence>
<dbReference type="EMBL" id="JAZAQF010000059">
    <property type="protein sequence ID" value="MFG3817956.1"/>
    <property type="molecule type" value="Genomic_DNA"/>
</dbReference>
<proteinExistence type="predicted"/>
<keyword evidence="4 5" id="KW-0472">Membrane</keyword>
<dbReference type="SUPFAM" id="SSF161084">
    <property type="entry name" value="MAPEG domain-like"/>
    <property type="match status" value="1"/>
</dbReference>
<dbReference type="Proteomes" id="UP001604335">
    <property type="component" value="Unassembled WGS sequence"/>
</dbReference>
<evidence type="ECO:0000313" key="6">
    <source>
        <dbReference type="EMBL" id="MFG3817956.1"/>
    </source>
</evidence>
<keyword evidence="3 5" id="KW-1133">Transmembrane helix</keyword>
<feature type="transmembrane region" description="Helical" evidence="5">
    <location>
        <begin position="115"/>
        <end position="133"/>
    </location>
</feature>
<reference evidence="7" key="1">
    <citation type="journal article" date="2024" name="Algal Res.">
        <title>Biochemical, toxicological and genomic investigation of a high-biomass producing Limnothrix strain isolated from Italian shallow drinking water reservoir.</title>
        <authorList>
            <person name="Simonazzi M."/>
            <person name="Shishido T.K."/>
            <person name="Delbaje E."/>
            <person name="Wahlsten M."/>
            <person name="Fewer D.P."/>
            <person name="Sivonen K."/>
            <person name="Pezzolesi L."/>
            <person name="Pistocchi R."/>
        </authorList>
    </citation>
    <scope>NUCLEOTIDE SEQUENCE [LARGE SCALE GENOMIC DNA]</scope>
    <source>
        <strain evidence="7">LRLZ20PSL1</strain>
    </source>
</reference>
<comment type="subcellular location">
    <subcellularLocation>
        <location evidence="1">Membrane</location>
    </subcellularLocation>
</comment>
<keyword evidence="2 5" id="KW-0812">Transmembrane</keyword>
<dbReference type="Pfam" id="PF01124">
    <property type="entry name" value="MAPEG"/>
    <property type="match status" value="1"/>
</dbReference>
<dbReference type="RefSeq" id="WP_393012707.1">
    <property type="nucleotide sequence ID" value="NZ_JAZAQF010000059.1"/>
</dbReference>
<comment type="caution">
    <text evidence="6">The sequence shown here is derived from an EMBL/GenBank/DDBJ whole genome shotgun (WGS) entry which is preliminary data.</text>
</comment>
<evidence type="ECO:0000256" key="2">
    <source>
        <dbReference type="ARBA" id="ARBA00022692"/>
    </source>
</evidence>
<feature type="transmembrane region" description="Helical" evidence="5">
    <location>
        <begin position="7"/>
        <end position="28"/>
    </location>
</feature>
<dbReference type="PANTHER" id="PTHR35371">
    <property type="entry name" value="INNER MEMBRANE PROTEIN"/>
    <property type="match status" value="1"/>
</dbReference>